<dbReference type="GO" id="GO:0009098">
    <property type="term" value="P:L-leucine biosynthetic process"/>
    <property type="evidence" value="ECO:0007669"/>
    <property type="project" value="UniProtKB-UniRule"/>
</dbReference>
<dbReference type="PANTHER" id="PTHR43345">
    <property type="entry name" value="3-ISOPROPYLMALATE DEHYDRATASE SMALL SUBUNIT 2-RELATED-RELATED"/>
    <property type="match status" value="1"/>
</dbReference>
<keyword evidence="9 10" id="KW-0100">Branched-chain amino acid biosynthesis</keyword>
<comment type="function">
    <text evidence="2 10">Catalyzes the isomerization between 2-isopropylmalate and 3-isopropylmalate, via the formation of 2-isopropylmaleate.</text>
</comment>
<comment type="caution">
    <text evidence="12">The sequence shown here is derived from an EMBL/GenBank/DDBJ whole genome shotgun (WGS) entry which is preliminary data.</text>
</comment>
<dbReference type="Proteomes" id="UP000316801">
    <property type="component" value="Unassembled WGS sequence"/>
</dbReference>
<dbReference type="InterPro" id="IPR004431">
    <property type="entry name" value="3-IsopropMal_deHydase_ssu"/>
</dbReference>
<evidence type="ECO:0000313" key="12">
    <source>
        <dbReference type="EMBL" id="TRL33477.1"/>
    </source>
</evidence>
<dbReference type="EMBL" id="VJMG01000078">
    <property type="protein sequence ID" value="TRL33477.1"/>
    <property type="molecule type" value="Genomic_DNA"/>
</dbReference>
<gene>
    <name evidence="10 12" type="primary">leuD</name>
    <name evidence="12" type="ORF">FNA46_22855</name>
</gene>
<dbReference type="SUPFAM" id="SSF52016">
    <property type="entry name" value="LeuD/IlvD-like"/>
    <property type="match status" value="1"/>
</dbReference>
<evidence type="ECO:0000256" key="4">
    <source>
        <dbReference type="ARBA" id="ARBA00009845"/>
    </source>
</evidence>
<dbReference type="Gene3D" id="3.20.19.10">
    <property type="entry name" value="Aconitase, domain 4"/>
    <property type="match status" value="1"/>
</dbReference>
<keyword evidence="7 10" id="KW-0028">Amino-acid biosynthesis</keyword>
<sequence>MEKFVKLTGVAAPLPVVNIDTDMIIPKDYLKTIKRTGLGKGLFAEARYRDDGSLNPDFVLNKPQYQSAKILVAGDNFGCGSSREHAPWALLDFGIRCVISTSFADIFYNNCFKNGILPIVVSPDDLDKLMDDASRGSNAVLTVDLEAQEISGPDGGKITFDIDPARKHIMLEGLDDIATTLKSDAAIASFETKVQSERPWL</sequence>
<comment type="catalytic activity">
    <reaction evidence="1 10">
        <text>(2R,3S)-3-isopropylmalate = (2S)-2-isopropylmalate</text>
        <dbReference type="Rhea" id="RHEA:32287"/>
        <dbReference type="ChEBI" id="CHEBI:1178"/>
        <dbReference type="ChEBI" id="CHEBI:35121"/>
        <dbReference type="EC" id="4.2.1.33"/>
    </reaction>
</comment>
<evidence type="ECO:0000313" key="13">
    <source>
        <dbReference type="Proteomes" id="UP000316801"/>
    </source>
</evidence>
<dbReference type="NCBIfam" id="TIGR00171">
    <property type="entry name" value="leuD"/>
    <property type="match status" value="1"/>
</dbReference>
<dbReference type="RefSeq" id="WP_143127526.1">
    <property type="nucleotide sequence ID" value="NZ_VJMG01000078.1"/>
</dbReference>
<dbReference type="InterPro" id="IPR000573">
    <property type="entry name" value="AconitaseA/IPMdHydase_ssu_swvl"/>
</dbReference>
<protein>
    <recommendedName>
        <fullName evidence="10">3-isopropylmalate dehydratase small subunit</fullName>
        <ecNumber evidence="10">4.2.1.33</ecNumber>
    </recommendedName>
    <alternativeName>
        <fullName evidence="10">Alpha-IPM isomerase</fullName>
        <shortName evidence="10">IPMI</shortName>
    </alternativeName>
    <alternativeName>
        <fullName evidence="10">Isopropylmalate isomerase</fullName>
    </alternativeName>
</protein>
<evidence type="ECO:0000256" key="8">
    <source>
        <dbReference type="ARBA" id="ARBA00023239"/>
    </source>
</evidence>
<evidence type="ECO:0000256" key="10">
    <source>
        <dbReference type="HAMAP-Rule" id="MF_01031"/>
    </source>
</evidence>
<dbReference type="GO" id="GO:0003861">
    <property type="term" value="F:3-isopropylmalate dehydratase activity"/>
    <property type="evidence" value="ECO:0007669"/>
    <property type="project" value="UniProtKB-UniRule"/>
</dbReference>
<dbReference type="EC" id="4.2.1.33" evidence="10"/>
<evidence type="ECO:0000259" key="11">
    <source>
        <dbReference type="Pfam" id="PF00694"/>
    </source>
</evidence>
<proteinExistence type="inferred from homology"/>
<keyword evidence="8 10" id="KW-0456">Lyase</keyword>
<evidence type="ECO:0000256" key="1">
    <source>
        <dbReference type="ARBA" id="ARBA00000491"/>
    </source>
</evidence>
<organism evidence="12 13">
    <name type="scientific">Rhizobium straminoryzae</name>
    <dbReference type="NCBI Taxonomy" id="1387186"/>
    <lineage>
        <taxon>Bacteria</taxon>
        <taxon>Pseudomonadati</taxon>
        <taxon>Pseudomonadota</taxon>
        <taxon>Alphaproteobacteria</taxon>
        <taxon>Hyphomicrobiales</taxon>
        <taxon>Rhizobiaceae</taxon>
        <taxon>Rhizobium/Agrobacterium group</taxon>
        <taxon>Rhizobium</taxon>
    </lineage>
</organism>
<comment type="pathway">
    <text evidence="3 10">Amino-acid biosynthesis; L-leucine biosynthesis; L-leucine from 3-methyl-2-oxobutanoate: step 2/4.</text>
</comment>
<dbReference type="InterPro" id="IPR015928">
    <property type="entry name" value="Aconitase/3IPM_dehydase_swvl"/>
</dbReference>
<accession>A0A549SV71</accession>
<evidence type="ECO:0000256" key="5">
    <source>
        <dbReference type="ARBA" id="ARBA00011271"/>
    </source>
</evidence>
<reference evidence="12 13" key="1">
    <citation type="submission" date="2019-07" db="EMBL/GenBank/DDBJ databases">
        <title>Ln-dependent methylotrophs.</title>
        <authorList>
            <person name="Tani A."/>
        </authorList>
    </citation>
    <scope>NUCLEOTIDE SEQUENCE [LARGE SCALE GENOMIC DNA]</scope>
    <source>
        <strain evidence="12 13">SM12</strain>
    </source>
</reference>
<comment type="similarity">
    <text evidence="4 10">Belongs to the LeuD family. LeuD type 1 subfamily.</text>
</comment>
<keyword evidence="6 10" id="KW-0432">Leucine biosynthesis</keyword>
<evidence type="ECO:0000256" key="9">
    <source>
        <dbReference type="ARBA" id="ARBA00023304"/>
    </source>
</evidence>
<dbReference type="CDD" id="cd01577">
    <property type="entry name" value="IPMI_Swivel"/>
    <property type="match status" value="1"/>
</dbReference>
<dbReference type="InterPro" id="IPR033940">
    <property type="entry name" value="IPMI_Swivel"/>
</dbReference>
<feature type="domain" description="Aconitase A/isopropylmalate dehydratase small subunit swivel" evidence="11">
    <location>
        <begin position="1"/>
        <end position="122"/>
    </location>
</feature>
<evidence type="ECO:0000256" key="2">
    <source>
        <dbReference type="ARBA" id="ARBA00002695"/>
    </source>
</evidence>
<comment type="subunit">
    <text evidence="5 10">Heterodimer of LeuC and LeuD.</text>
</comment>
<evidence type="ECO:0000256" key="7">
    <source>
        <dbReference type="ARBA" id="ARBA00022605"/>
    </source>
</evidence>
<dbReference type="NCBIfam" id="NF002458">
    <property type="entry name" value="PRK01641.1"/>
    <property type="match status" value="1"/>
</dbReference>
<dbReference type="HAMAP" id="MF_01031">
    <property type="entry name" value="LeuD_type1"/>
    <property type="match status" value="1"/>
</dbReference>
<evidence type="ECO:0000256" key="6">
    <source>
        <dbReference type="ARBA" id="ARBA00022430"/>
    </source>
</evidence>
<dbReference type="FunFam" id="3.20.19.10:FF:000003">
    <property type="entry name" value="3-isopropylmalate dehydratase small subunit"/>
    <property type="match status" value="1"/>
</dbReference>
<dbReference type="GO" id="GO:0009316">
    <property type="term" value="C:3-isopropylmalate dehydratase complex"/>
    <property type="evidence" value="ECO:0007669"/>
    <property type="project" value="InterPro"/>
</dbReference>
<dbReference type="PANTHER" id="PTHR43345:SF5">
    <property type="entry name" value="3-ISOPROPYLMALATE DEHYDRATASE SMALL SUBUNIT"/>
    <property type="match status" value="1"/>
</dbReference>
<keyword evidence="13" id="KW-1185">Reference proteome</keyword>
<dbReference type="Pfam" id="PF00694">
    <property type="entry name" value="Aconitase_C"/>
    <property type="match status" value="1"/>
</dbReference>
<dbReference type="UniPathway" id="UPA00048">
    <property type="reaction ID" value="UER00071"/>
</dbReference>
<dbReference type="AlphaFoldDB" id="A0A549SV71"/>
<name>A0A549SV71_9HYPH</name>
<evidence type="ECO:0000256" key="3">
    <source>
        <dbReference type="ARBA" id="ARBA00004729"/>
    </source>
</evidence>
<dbReference type="InterPro" id="IPR050075">
    <property type="entry name" value="LeuD"/>
</dbReference>